<dbReference type="InterPro" id="IPR036412">
    <property type="entry name" value="HAD-like_sf"/>
</dbReference>
<dbReference type="Gene3D" id="3.40.50.1000">
    <property type="entry name" value="HAD superfamily/HAD-like"/>
    <property type="match status" value="1"/>
</dbReference>
<evidence type="ECO:0000313" key="4">
    <source>
        <dbReference type="EMBL" id="RCL84839.1"/>
    </source>
</evidence>
<keyword evidence="1" id="KW-0479">Metal-binding</keyword>
<dbReference type="SFLD" id="SFLDS00003">
    <property type="entry name" value="Haloacid_Dehalogenase"/>
    <property type="match status" value="1"/>
</dbReference>
<dbReference type="SFLD" id="SFLDG01140">
    <property type="entry name" value="C2.B:_Phosphomannomutase_and_P"/>
    <property type="match status" value="1"/>
</dbReference>
<dbReference type="SUPFAM" id="SSF56784">
    <property type="entry name" value="HAD-like"/>
    <property type="match status" value="1"/>
</dbReference>
<dbReference type="GO" id="GO:0050531">
    <property type="term" value="F:mannosyl-3-phosphoglycerate phosphatase activity"/>
    <property type="evidence" value="ECO:0007669"/>
    <property type="project" value="InterPro"/>
</dbReference>
<protein>
    <submittedName>
        <fullName evidence="4">HAD-IIB family hydrolase</fullName>
    </submittedName>
</protein>
<gene>
    <name evidence="4" type="ORF">DBW64_02425</name>
</gene>
<organism evidence="4 5">
    <name type="scientific">PS1 clade bacterium</name>
    <dbReference type="NCBI Taxonomy" id="2175152"/>
    <lineage>
        <taxon>Bacteria</taxon>
        <taxon>Pseudomonadati</taxon>
        <taxon>Pseudomonadota</taxon>
        <taxon>Alphaproteobacteria</taxon>
        <taxon>PS1 clade</taxon>
    </lineage>
</organism>
<keyword evidence="2 4" id="KW-0378">Hydrolase</keyword>
<keyword evidence="3" id="KW-0460">Magnesium</keyword>
<dbReference type="GO" id="GO:0005829">
    <property type="term" value="C:cytosol"/>
    <property type="evidence" value="ECO:0007669"/>
    <property type="project" value="TreeGrafter"/>
</dbReference>
<evidence type="ECO:0000313" key="5">
    <source>
        <dbReference type="Proteomes" id="UP000252289"/>
    </source>
</evidence>
<dbReference type="PANTHER" id="PTHR10000:SF8">
    <property type="entry name" value="HAD SUPERFAMILY HYDROLASE-LIKE, TYPE 3"/>
    <property type="match status" value="1"/>
</dbReference>
<dbReference type="InterPro" id="IPR006381">
    <property type="entry name" value="HAD-SF-IIB-MPGP"/>
</dbReference>
<dbReference type="EMBL" id="QOQK01000007">
    <property type="protein sequence ID" value="RCL84839.1"/>
    <property type="molecule type" value="Genomic_DNA"/>
</dbReference>
<dbReference type="GO" id="GO:0000287">
    <property type="term" value="F:magnesium ion binding"/>
    <property type="evidence" value="ECO:0007669"/>
    <property type="project" value="TreeGrafter"/>
</dbReference>
<dbReference type="Gene3D" id="3.30.980.20">
    <property type="entry name" value="Putative mannosyl-3-phosphoglycerate phosphatase, domain 2"/>
    <property type="match status" value="1"/>
</dbReference>
<evidence type="ECO:0000256" key="2">
    <source>
        <dbReference type="ARBA" id="ARBA00022801"/>
    </source>
</evidence>
<dbReference type="GO" id="GO:0051479">
    <property type="term" value="P:mannosylglycerate biosynthetic process"/>
    <property type="evidence" value="ECO:0007669"/>
    <property type="project" value="InterPro"/>
</dbReference>
<dbReference type="InterPro" id="IPR006379">
    <property type="entry name" value="HAD-SF_hydro_IIB"/>
</dbReference>
<dbReference type="Proteomes" id="UP000252289">
    <property type="component" value="Unassembled WGS sequence"/>
</dbReference>
<evidence type="ECO:0000256" key="1">
    <source>
        <dbReference type="ARBA" id="ARBA00022723"/>
    </source>
</evidence>
<comment type="caution">
    <text evidence="4">The sequence shown here is derived from an EMBL/GenBank/DDBJ whole genome shotgun (WGS) entry which is preliminary data.</text>
</comment>
<dbReference type="NCBIfam" id="TIGR01486">
    <property type="entry name" value="HAD-SF-IIB-MPGP"/>
    <property type="match status" value="1"/>
</dbReference>
<dbReference type="AlphaFoldDB" id="A0A368EJU4"/>
<proteinExistence type="predicted"/>
<dbReference type="InterPro" id="IPR023214">
    <property type="entry name" value="HAD_sf"/>
</dbReference>
<dbReference type="NCBIfam" id="TIGR01484">
    <property type="entry name" value="HAD-SF-IIB"/>
    <property type="match status" value="1"/>
</dbReference>
<accession>A0A368EJU4</accession>
<reference evidence="4 5" key="1">
    <citation type="journal article" date="2018" name="Microbiome">
        <title>Fine metagenomic profile of the Mediterranean stratified and mixed water columns revealed by assembly and recruitment.</title>
        <authorList>
            <person name="Haro-Moreno J.M."/>
            <person name="Lopez-Perez M."/>
            <person name="De La Torre J.R."/>
            <person name="Picazo A."/>
            <person name="Camacho A."/>
            <person name="Rodriguez-Valera F."/>
        </authorList>
    </citation>
    <scope>NUCLEOTIDE SEQUENCE [LARGE SCALE GENOMIC DNA]</scope>
    <source>
        <strain evidence="4">MED-G50</strain>
    </source>
</reference>
<evidence type="ECO:0000256" key="3">
    <source>
        <dbReference type="ARBA" id="ARBA00022842"/>
    </source>
</evidence>
<dbReference type="SFLD" id="SFLDG01142">
    <property type="entry name" value="C2.B.2:_Mannosyl-3-phosphoglyc"/>
    <property type="match status" value="1"/>
</dbReference>
<sequence>MTDVMVFTDLDGSLLDHETYAFDAALPALEALARADIPVSIVSSKTRAEIVPLVSQLKLEGPIIAENGAVIAYPEGSVDSAGHIDDIRQALEALPENLRADIKGFGDMSIAEISQLTGLGEAASALAAQREASEPFLWSGEGAPDKDLFADKGFHIIRGGRFYHIIPGRDKADAIRRVTSQMAKPDAKIWALGDGPNDLSMLLAATKGALIFNPSLQVTAQLPIKHSLYLTKQAGPSGWAEAIFTFLGEKKT</sequence>
<dbReference type="PANTHER" id="PTHR10000">
    <property type="entry name" value="PHOSPHOSERINE PHOSPHATASE"/>
    <property type="match status" value="1"/>
</dbReference>
<dbReference type="Pfam" id="PF08282">
    <property type="entry name" value="Hydrolase_3"/>
    <property type="match status" value="2"/>
</dbReference>
<name>A0A368EJU4_9PROT</name>